<gene>
    <name evidence="1" type="ORF">QFC20_005747</name>
</gene>
<sequence>MNNPLLAIQSQYWAVRDYLSPVLKESKFKEHGRLTPEEFVAAGDFLTYKFPVWQWQVRSQLRCQTDADEDGFTIATSLNYTDADEDAERLLSFLDEADEAPGPDGKLRKDVKRSSDEDWVETHVNRNPVATGGSGNLDEIPDMDETDASAAEPAPGLDASNTDMERLKISDDDIPDMDEIPDMDDEGVATMEEEEGDEAEAILVRPTAAEMEKCKTRENLLQVRTYDCLISYDKHYQTPRFWLMGYDEDKKPLTPTQVFQDVPSDHAFKTMTMETFPHSGQLLASVHPCKHASVMKKFIDRMDAAQRPASPSSQETREPTASGGKKKWGLGGMVKRVTGNVPTVSSLKNAGEEVDKASEEQTGLQVDFYLVIFLKFIASIVPTIEVDSTTAF</sequence>
<organism evidence="1 2">
    <name type="scientific">Naganishia adeliensis</name>
    <dbReference type="NCBI Taxonomy" id="92952"/>
    <lineage>
        <taxon>Eukaryota</taxon>
        <taxon>Fungi</taxon>
        <taxon>Dikarya</taxon>
        <taxon>Basidiomycota</taxon>
        <taxon>Agaricomycotina</taxon>
        <taxon>Tremellomycetes</taxon>
        <taxon>Filobasidiales</taxon>
        <taxon>Filobasidiaceae</taxon>
        <taxon>Naganishia</taxon>
    </lineage>
</organism>
<name>A0ACC2VKL4_9TREE</name>
<comment type="caution">
    <text evidence="1">The sequence shown here is derived from an EMBL/GenBank/DDBJ whole genome shotgun (WGS) entry which is preliminary data.</text>
</comment>
<evidence type="ECO:0000313" key="1">
    <source>
        <dbReference type="EMBL" id="KAJ9099346.1"/>
    </source>
</evidence>
<evidence type="ECO:0000313" key="2">
    <source>
        <dbReference type="Proteomes" id="UP001230649"/>
    </source>
</evidence>
<dbReference type="Proteomes" id="UP001230649">
    <property type="component" value="Unassembled WGS sequence"/>
</dbReference>
<dbReference type="EMBL" id="JASBWS010000085">
    <property type="protein sequence ID" value="KAJ9099346.1"/>
    <property type="molecule type" value="Genomic_DNA"/>
</dbReference>
<keyword evidence="2" id="KW-1185">Reference proteome</keyword>
<reference evidence="1" key="1">
    <citation type="submission" date="2023-04" db="EMBL/GenBank/DDBJ databases">
        <title>Draft Genome sequencing of Naganishia species isolated from polar environments using Oxford Nanopore Technology.</title>
        <authorList>
            <person name="Leo P."/>
            <person name="Venkateswaran K."/>
        </authorList>
    </citation>
    <scope>NUCLEOTIDE SEQUENCE</scope>
    <source>
        <strain evidence="1">MNA-CCFEE 5262</strain>
    </source>
</reference>
<accession>A0ACC2VKL4</accession>
<protein>
    <submittedName>
        <fullName evidence="1">Uncharacterized protein</fullName>
    </submittedName>
</protein>
<proteinExistence type="predicted"/>